<dbReference type="GO" id="GO:0004672">
    <property type="term" value="F:protein kinase activity"/>
    <property type="evidence" value="ECO:0007669"/>
    <property type="project" value="InterPro"/>
</dbReference>
<dbReference type="SUPFAM" id="SSF56112">
    <property type="entry name" value="Protein kinase-like (PK-like)"/>
    <property type="match status" value="1"/>
</dbReference>
<dbReference type="AlphaFoldDB" id="A0A4Y9ZCX7"/>
<feature type="compositionally biased region" description="Basic and acidic residues" evidence="1">
    <location>
        <begin position="868"/>
        <end position="890"/>
    </location>
</feature>
<dbReference type="PANTHER" id="PTHR38248">
    <property type="entry name" value="FUNK1 6"/>
    <property type="match status" value="1"/>
</dbReference>
<evidence type="ECO:0000313" key="4">
    <source>
        <dbReference type="Proteomes" id="UP000298327"/>
    </source>
</evidence>
<name>A0A4Y9ZCX7_9AGAM</name>
<evidence type="ECO:0000259" key="2">
    <source>
        <dbReference type="Pfam" id="PF17667"/>
    </source>
</evidence>
<reference evidence="3 4" key="1">
    <citation type="submission" date="2019-02" db="EMBL/GenBank/DDBJ databases">
        <title>Genome sequencing of the rare red list fungi Dentipellis fragilis.</title>
        <authorList>
            <person name="Buettner E."/>
            <person name="Kellner H."/>
        </authorList>
    </citation>
    <scope>NUCLEOTIDE SEQUENCE [LARGE SCALE GENOMIC DNA]</scope>
    <source>
        <strain evidence="3 4">DSM 105465</strain>
    </source>
</reference>
<dbReference type="OrthoDB" id="312874at2759"/>
<dbReference type="Gene3D" id="1.10.510.10">
    <property type="entry name" value="Transferase(Phosphotransferase) domain 1"/>
    <property type="match status" value="1"/>
</dbReference>
<dbReference type="Pfam" id="PF17667">
    <property type="entry name" value="Pkinase_fungal"/>
    <property type="match status" value="2"/>
</dbReference>
<dbReference type="InterPro" id="IPR011009">
    <property type="entry name" value="Kinase-like_dom_sf"/>
</dbReference>
<keyword evidence="4" id="KW-1185">Reference proteome</keyword>
<accession>A0A4Y9ZCX7</accession>
<feature type="region of interest" description="Disordered" evidence="1">
    <location>
        <begin position="793"/>
        <end position="890"/>
    </location>
</feature>
<evidence type="ECO:0000256" key="1">
    <source>
        <dbReference type="SAM" id="MobiDB-lite"/>
    </source>
</evidence>
<dbReference type="InterPro" id="IPR040976">
    <property type="entry name" value="Pkinase_fungal"/>
</dbReference>
<dbReference type="PANTHER" id="PTHR38248:SF2">
    <property type="entry name" value="FUNK1 11"/>
    <property type="match status" value="1"/>
</dbReference>
<feature type="compositionally biased region" description="Polar residues" evidence="1">
    <location>
        <begin position="820"/>
        <end position="837"/>
    </location>
</feature>
<feature type="domain" description="Fungal-type protein kinase" evidence="2">
    <location>
        <begin position="629"/>
        <end position="686"/>
    </location>
</feature>
<comment type="caution">
    <text evidence="3">The sequence shown here is derived from an EMBL/GenBank/DDBJ whole genome shotgun (WGS) entry which is preliminary data.</text>
</comment>
<dbReference type="InterPro" id="IPR008266">
    <property type="entry name" value="Tyr_kinase_AS"/>
</dbReference>
<sequence length="890" mass="101767">MSDRHETADDFRDRLRGNIFTVNTDLFLSNIFPLESDGHNVDAILGTFCRDGHYDRARQEWTQLLSVPEKTDEVLAPFASVCNAIRDACATMAKEDVFCAQMPCHWYACPSRDYWSKRPKIFGGLDSPSQRIMEDIDRRRNMAEIPQQGAPHSASKNAEPDEKTRLLDAWWQRVQCPVEIIAENDEGSFSDAVSRLCRYMRRIFSRQLNRQFVIGLIICGLDMTVWLCDKSGLLGTSVPFNIHKSPEKLIRVIAGMSLLKPAQLGWDTTMRTIPAKHDTAVYTWDPIILKDAFASPYHSRWVIEMPSKENPEEREKFVTLQPLHISRSEMLWERGTAVWAVCRADEPPGPQRQIYALKQCSRGRSSIPEGIFYEEVEERSMGDSDTDAAHVSRLYSYEDVLIPGYPTDVLARLRGAVTEPEKESEARLKRYALFGDESIVQIRYEAETGQIGELKSKTRDPSYRVFSRILVEPYGWPLKFFKDRLELLVCLRDAIKAHRFLYRRGVLHRDISTGNILICPLAGDAEKTAGRLFDLDCGKLAEAEGSSEIAVTGVSPEDINKAERRFKLDYPAGIERAALERLVSFFPKGSFLSLVYVHSFLKCKPPASPQAPLTCADIGLLPEDEAAKMPKFGTHKSQQMHRTGTGPFMSSELATKTINFGDGDSDLVHDSIHDIESFMWVLIYLCCTRDGPGGSRRKEFRERFDTSKHQMLQAVVYYFFESPMQVMGYRKQGIFKKKRQMEDWLLPIFHDYFTPLKPLVRKWFEILFVGYRYRIYETIYDQFLKAIEEAIEEEENRGVEENPEILRMDPLGDYTEPNEGPSSSTLLQNDQSPSRPRSNSDRARLSTVLTGEPVPDDPFQDASQLERSQPEPKKLKTEPASKETTKRVGR</sequence>
<dbReference type="PROSITE" id="PS00109">
    <property type="entry name" value="PROTEIN_KINASE_TYR"/>
    <property type="match status" value="1"/>
</dbReference>
<evidence type="ECO:0000313" key="3">
    <source>
        <dbReference type="EMBL" id="TFY71661.1"/>
    </source>
</evidence>
<feature type="domain" description="Fungal-type protein kinase" evidence="2">
    <location>
        <begin position="165"/>
        <end position="551"/>
    </location>
</feature>
<dbReference type="Proteomes" id="UP000298327">
    <property type="component" value="Unassembled WGS sequence"/>
</dbReference>
<proteinExistence type="predicted"/>
<gene>
    <name evidence="3" type="ORF">EVG20_g1347</name>
</gene>
<feature type="compositionally biased region" description="Basic and acidic residues" evidence="1">
    <location>
        <begin position="796"/>
        <end position="807"/>
    </location>
</feature>
<dbReference type="EMBL" id="SEOQ01000042">
    <property type="protein sequence ID" value="TFY71661.1"/>
    <property type="molecule type" value="Genomic_DNA"/>
</dbReference>
<organism evidence="3 4">
    <name type="scientific">Dentipellis fragilis</name>
    <dbReference type="NCBI Taxonomy" id="205917"/>
    <lineage>
        <taxon>Eukaryota</taxon>
        <taxon>Fungi</taxon>
        <taxon>Dikarya</taxon>
        <taxon>Basidiomycota</taxon>
        <taxon>Agaricomycotina</taxon>
        <taxon>Agaricomycetes</taxon>
        <taxon>Russulales</taxon>
        <taxon>Hericiaceae</taxon>
        <taxon>Dentipellis</taxon>
    </lineage>
</organism>
<protein>
    <recommendedName>
        <fullName evidence="2">Fungal-type protein kinase domain-containing protein</fullName>
    </recommendedName>
</protein>